<accession>A9C0G1</accession>
<proteinExistence type="predicted"/>
<reference evidence="2" key="2">
    <citation type="submission" date="2007-11" db="EMBL/GenBank/DDBJ databases">
        <title>Complete sequence of Delftia acidovorans DSM 14801 / SPH-1.</title>
        <authorList>
            <person name="Copeland A."/>
            <person name="Lucas S."/>
            <person name="Lapidus A."/>
            <person name="Barry K."/>
            <person name="Glavina del Rio T."/>
            <person name="Dalin E."/>
            <person name="Tice H."/>
            <person name="Pitluck S."/>
            <person name="Lowry S."/>
            <person name="Clum A."/>
            <person name="Schmutz J."/>
            <person name="Larimer F."/>
            <person name="Land M."/>
            <person name="Hauser L."/>
            <person name="Kyrpides N."/>
            <person name="Kim E."/>
            <person name="Schleheck D."/>
            <person name="Richardson P."/>
        </authorList>
    </citation>
    <scope>NUCLEOTIDE SEQUENCE [LARGE SCALE GENOMIC DNA]</scope>
    <source>
        <strain evidence="2">DSM 14801 / SPH-1</strain>
    </source>
</reference>
<protein>
    <submittedName>
        <fullName evidence="1">Uncharacterized protein</fullName>
    </submittedName>
</protein>
<dbReference type="KEGG" id="dac:Daci_4096"/>
<dbReference type="HOGENOM" id="CLU_1694077_0_0_4"/>
<name>A9C0G1_DELAS</name>
<dbReference type="Pfam" id="PF22758">
    <property type="entry name" value="Phage_cement"/>
    <property type="match status" value="1"/>
</dbReference>
<dbReference type="EMBL" id="CP000884">
    <property type="protein sequence ID" value="ABX36727.1"/>
    <property type="molecule type" value="Genomic_DNA"/>
</dbReference>
<dbReference type="InterPro" id="IPR054438">
    <property type="entry name" value="Struct_cement_gp24/gp6"/>
</dbReference>
<evidence type="ECO:0000313" key="2">
    <source>
        <dbReference type="Proteomes" id="UP000000784"/>
    </source>
</evidence>
<keyword evidence="2" id="KW-1185">Reference proteome</keyword>
<dbReference type="Proteomes" id="UP000000784">
    <property type="component" value="Chromosome"/>
</dbReference>
<dbReference type="STRING" id="398578.Daci_4096"/>
<reference evidence="1 2" key="1">
    <citation type="journal article" date="2004" name="Appl. Environ. Microbiol.">
        <title>Mineralization of individual congeners of linear alkylbenzenesulfonate by defined pairs of heterotrophic bacteria.</title>
        <authorList>
            <person name="Schleheck D."/>
            <person name="Knepper T.P."/>
            <person name="Fischer K."/>
            <person name="Cook A.M."/>
        </authorList>
    </citation>
    <scope>NUCLEOTIDE SEQUENCE [LARGE SCALE GENOMIC DNA]</scope>
    <source>
        <strain evidence="2">DSM 14801 / SPH-1</strain>
    </source>
</reference>
<dbReference type="GeneID" id="24116627"/>
<dbReference type="AlphaFoldDB" id="A9C0G1"/>
<gene>
    <name evidence="1" type="ordered locus">Daci_4096</name>
</gene>
<dbReference type="RefSeq" id="WP_012205919.1">
    <property type="nucleotide sequence ID" value="NC_010002.1"/>
</dbReference>
<evidence type="ECO:0000313" key="1">
    <source>
        <dbReference type="EMBL" id="ABX36727.1"/>
    </source>
</evidence>
<organism evidence="1 2">
    <name type="scientific">Delftia acidovorans (strain DSM 14801 / SPH-1)</name>
    <dbReference type="NCBI Taxonomy" id="398578"/>
    <lineage>
        <taxon>Bacteria</taxon>
        <taxon>Pseudomonadati</taxon>
        <taxon>Pseudomonadota</taxon>
        <taxon>Betaproteobacteria</taxon>
        <taxon>Burkholderiales</taxon>
        <taxon>Comamonadaceae</taxon>
        <taxon>Delftia</taxon>
    </lineage>
</organism>
<sequence>MPIQFKKNLVAFAVGRRVNMEEWNTFTRTKEGSGTLGFGVPVKPGTGAHTCVQITATTGENVLGITEASQVLPRPGDGYAQYDNVGICESGVIGVLLGANVTKGQAARWNTAANNWTGAAQSATVVTIPGAQFEEDGVSGAVGVVRYRRPVPSLSVSGA</sequence>